<name>A0A5S6QSA5_TRIMR</name>
<protein>
    <submittedName>
        <fullName evidence="4">Peptidase S1 domain-containing protein</fullName>
    </submittedName>
</protein>
<dbReference type="InterPro" id="IPR009003">
    <property type="entry name" value="Peptidase_S1_PA"/>
</dbReference>
<dbReference type="Pfam" id="PF00089">
    <property type="entry name" value="Trypsin"/>
    <property type="match status" value="1"/>
</dbReference>
<evidence type="ECO:0000256" key="1">
    <source>
        <dbReference type="SAM" id="SignalP"/>
    </source>
</evidence>
<keyword evidence="1" id="KW-0732">Signal</keyword>
<dbReference type="STRING" id="70415.A0A5S6QSA5"/>
<dbReference type="Gene3D" id="2.40.10.10">
    <property type="entry name" value="Trypsin-like serine proteases"/>
    <property type="match status" value="1"/>
</dbReference>
<feature type="domain" description="Peptidase S1" evidence="2">
    <location>
        <begin position="78"/>
        <end position="261"/>
    </location>
</feature>
<evidence type="ECO:0000313" key="4">
    <source>
        <dbReference type="WBParaSite" id="TMUE_2000009782.1"/>
    </source>
</evidence>
<keyword evidence="3" id="KW-1185">Reference proteome</keyword>
<accession>A0A5S6QSA5</accession>
<dbReference type="AlphaFoldDB" id="A0A5S6QSA5"/>
<sequence>MPILRSWLILVFISPLPFCLAMSAAMCGDTRLINRTLHSYVEGRRASDTFPWNVMVVNETSNTLKSVGSLVYLGGRSSSVNTSNIVLTATHWADMFRDPSEMESNAMRVYAKLKYYPVFRPAGVITRIVKCYVKSLGWVNDNMHLTVSLLKLEKHLSLIDGVVPVCLAPKNSLPPLNAACYASHYDIVEDRMEEIAVKLTEKKNCHLRLVKEDPFFRGICTLEKVYTRYIQHGSPMVCNVNGIAVQYGVYLSRMVLGCRRPVQLIGLYSHASIAHEIIHSNSSKPSKGR</sequence>
<proteinExistence type="predicted"/>
<evidence type="ECO:0000313" key="3">
    <source>
        <dbReference type="Proteomes" id="UP000046395"/>
    </source>
</evidence>
<dbReference type="GO" id="GO:0004252">
    <property type="term" value="F:serine-type endopeptidase activity"/>
    <property type="evidence" value="ECO:0007669"/>
    <property type="project" value="InterPro"/>
</dbReference>
<feature type="chain" id="PRO_5024417658" evidence="1">
    <location>
        <begin position="22"/>
        <end position="289"/>
    </location>
</feature>
<dbReference type="GO" id="GO:0006508">
    <property type="term" value="P:proteolysis"/>
    <property type="evidence" value="ECO:0007669"/>
    <property type="project" value="InterPro"/>
</dbReference>
<organism evidence="3 4">
    <name type="scientific">Trichuris muris</name>
    <name type="common">Mouse whipworm</name>
    <dbReference type="NCBI Taxonomy" id="70415"/>
    <lineage>
        <taxon>Eukaryota</taxon>
        <taxon>Metazoa</taxon>
        <taxon>Ecdysozoa</taxon>
        <taxon>Nematoda</taxon>
        <taxon>Enoplea</taxon>
        <taxon>Dorylaimia</taxon>
        <taxon>Trichinellida</taxon>
        <taxon>Trichuridae</taxon>
        <taxon>Trichuris</taxon>
    </lineage>
</organism>
<feature type="signal peptide" evidence="1">
    <location>
        <begin position="1"/>
        <end position="21"/>
    </location>
</feature>
<dbReference type="InterPro" id="IPR001254">
    <property type="entry name" value="Trypsin_dom"/>
</dbReference>
<dbReference type="WBParaSite" id="TMUE_2000009782.1">
    <property type="protein sequence ID" value="TMUE_2000009782.1"/>
    <property type="gene ID" value="WBGene00300730"/>
</dbReference>
<evidence type="ECO:0000259" key="2">
    <source>
        <dbReference type="Pfam" id="PF00089"/>
    </source>
</evidence>
<dbReference type="SUPFAM" id="SSF50494">
    <property type="entry name" value="Trypsin-like serine proteases"/>
    <property type="match status" value="1"/>
</dbReference>
<dbReference type="Proteomes" id="UP000046395">
    <property type="component" value="Unassembled WGS sequence"/>
</dbReference>
<dbReference type="InterPro" id="IPR043504">
    <property type="entry name" value="Peptidase_S1_PA_chymotrypsin"/>
</dbReference>
<reference evidence="4" key="1">
    <citation type="submission" date="2019-12" db="UniProtKB">
        <authorList>
            <consortium name="WormBaseParasite"/>
        </authorList>
    </citation>
    <scope>IDENTIFICATION</scope>
</reference>